<feature type="region of interest" description="Disordered" evidence="1">
    <location>
        <begin position="38"/>
        <end position="150"/>
    </location>
</feature>
<dbReference type="InterPro" id="IPR039301">
    <property type="entry name" value="Sip5/DA2"/>
</dbReference>
<feature type="compositionally biased region" description="Low complexity" evidence="1">
    <location>
        <begin position="101"/>
        <end position="146"/>
    </location>
</feature>
<protein>
    <recommendedName>
        <fullName evidence="4">RING-type domain-containing protein</fullName>
    </recommendedName>
</protein>
<feature type="compositionally biased region" description="Low complexity" evidence="1">
    <location>
        <begin position="61"/>
        <end position="79"/>
    </location>
</feature>
<dbReference type="GeneID" id="17086035"/>
<dbReference type="PANTHER" id="PTHR31315">
    <property type="entry name" value="PROTEIN SIP5"/>
    <property type="match status" value="1"/>
</dbReference>
<accession>M2XTW2</accession>
<dbReference type="GO" id="GO:0005737">
    <property type="term" value="C:cytoplasm"/>
    <property type="evidence" value="ECO:0007669"/>
    <property type="project" value="TreeGrafter"/>
</dbReference>
<evidence type="ECO:0000313" key="3">
    <source>
        <dbReference type="Proteomes" id="UP000030680"/>
    </source>
</evidence>
<organism evidence="2 3">
    <name type="scientific">Galdieria sulphuraria</name>
    <name type="common">Red alga</name>
    <dbReference type="NCBI Taxonomy" id="130081"/>
    <lineage>
        <taxon>Eukaryota</taxon>
        <taxon>Rhodophyta</taxon>
        <taxon>Bangiophyceae</taxon>
        <taxon>Galdieriales</taxon>
        <taxon>Galdieriaceae</taxon>
        <taxon>Galdieria</taxon>
    </lineage>
</organism>
<dbReference type="AlphaFoldDB" id="M2XTW2"/>
<keyword evidence="3" id="KW-1185">Reference proteome</keyword>
<dbReference type="SUPFAM" id="SSF57850">
    <property type="entry name" value="RING/U-box"/>
    <property type="match status" value="1"/>
</dbReference>
<dbReference type="Proteomes" id="UP000030680">
    <property type="component" value="Unassembled WGS sequence"/>
</dbReference>
<dbReference type="OrthoDB" id="21471at2759"/>
<evidence type="ECO:0008006" key="4">
    <source>
        <dbReference type="Google" id="ProtNLM"/>
    </source>
</evidence>
<dbReference type="KEGG" id="gsl:Gasu_53230"/>
<dbReference type="EMBL" id="KB454537">
    <property type="protein sequence ID" value="EME27103.1"/>
    <property type="molecule type" value="Genomic_DNA"/>
</dbReference>
<dbReference type="Gramene" id="EME27103">
    <property type="protein sequence ID" value="EME27103"/>
    <property type="gene ID" value="Gasu_53230"/>
</dbReference>
<sequence length="426" mass="47755">MGNTGSSIWDVSPSRPLGEYFSEDGRRSSLQYWNNRVLVPRTQAEPNRTPNRPRTRTSAVQTRSGTRTSSNSSRTTQQARTEHTHTRRNTSSSENTRRSNRNGNGNVSRGQSSSSQATSGRRSNTPSSTETSSSNRSPNSSSQRNTYVGGQSVQQLIQKKMLAPWESGKDEARDSSRDDCPICFAFYTFLNYTACCNKPICTNCFITMHKMRRRGTTSMCPFCNAEPMEIVFYGESTPQRLMEEALRDSVSRQANQLIIEISLIQKSWEEQPEIIDKLKNSGEKLYQDHQDIFHILPKQVCLSGGKTFSLATLYNDTESFISTLVEEMSVNDLGYLEAVFRSLHDVCFRILADIAVLAKVELDTSHSTSVSSSSFSIDRVVDGNHSDVPYYHGCYLSNRPGNLVENQVGENLIIFSEGDDTESEGR</sequence>
<dbReference type="RefSeq" id="XP_005703623.1">
    <property type="nucleotide sequence ID" value="XM_005703566.1"/>
</dbReference>
<dbReference type="eggNOG" id="ENOG502SZC0">
    <property type="taxonomic scope" value="Eukaryota"/>
</dbReference>
<evidence type="ECO:0000313" key="2">
    <source>
        <dbReference type="EMBL" id="EME27103.1"/>
    </source>
</evidence>
<reference evidence="3" key="1">
    <citation type="journal article" date="2013" name="Science">
        <title>Gene transfer from bacteria and archaea facilitated evolution of an extremophilic eukaryote.</title>
        <authorList>
            <person name="Schonknecht G."/>
            <person name="Chen W.H."/>
            <person name="Ternes C.M."/>
            <person name="Barbier G.G."/>
            <person name="Shrestha R.P."/>
            <person name="Stanke M."/>
            <person name="Brautigam A."/>
            <person name="Baker B.J."/>
            <person name="Banfield J.F."/>
            <person name="Garavito R.M."/>
            <person name="Carr K."/>
            <person name="Wilkerson C."/>
            <person name="Rensing S.A."/>
            <person name="Gagneul D."/>
            <person name="Dickenson N.E."/>
            <person name="Oesterhelt C."/>
            <person name="Lercher M.J."/>
            <person name="Weber A.P."/>
        </authorList>
    </citation>
    <scope>NUCLEOTIDE SEQUENCE [LARGE SCALE GENOMIC DNA]</scope>
    <source>
        <strain evidence="3">074W</strain>
    </source>
</reference>
<dbReference type="PANTHER" id="PTHR31315:SF1">
    <property type="entry name" value="PROTEIN SIP5"/>
    <property type="match status" value="1"/>
</dbReference>
<gene>
    <name evidence="2" type="ORF">Gasu_53230</name>
</gene>
<evidence type="ECO:0000256" key="1">
    <source>
        <dbReference type="SAM" id="MobiDB-lite"/>
    </source>
</evidence>
<proteinExistence type="predicted"/>
<name>M2XTW2_GALSU</name>
<dbReference type="STRING" id="130081.M2XTW2"/>